<gene>
    <name evidence="2" type="primary">Aste57867_7929</name>
    <name evidence="1" type="ORF">As57867_007899</name>
    <name evidence="2" type="ORF">ASTE57867_7929</name>
</gene>
<protein>
    <submittedName>
        <fullName evidence="2">Aste57867_7929 protein</fullName>
    </submittedName>
</protein>
<organism evidence="2 3">
    <name type="scientific">Aphanomyces stellatus</name>
    <dbReference type="NCBI Taxonomy" id="120398"/>
    <lineage>
        <taxon>Eukaryota</taxon>
        <taxon>Sar</taxon>
        <taxon>Stramenopiles</taxon>
        <taxon>Oomycota</taxon>
        <taxon>Saprolegniomycetes</taxon>
        <taxon>Saprolegniales</taxon>
        <taxon>Verrucalvaceae</taxon>
        <taxon>Aphanomyces</taxon>
    </lineage>
</organism>
<reference evidence="1" key="2">
    <citation type="submission" date="2019-06" db="EMBL/GenBank/DDBJ databases">
        <title>Genomics analysis of Aphanomyces spp. identifies a new class of oomycete effector associated with host adaptation.</title>
        <authorList>
            <person name="Gaulin E."/>
        </authorList>
    </citation>
    <scope>NUCLEOTIDE SEQUENCE</scope>
    <source>
        <strain evidence="1">CBS 578.67</strain>
    </source>
</reference>
<reference evidence="2 3" key="1">
    <citation type="submission" date="2019-03" db="EMBL/GenBank/DDBJ databases">
        <authorList>
            <person name="Gaulin E."/>
            <person name="Dumas B."/>
        </authorList>
    </citation>
    <scope>NUCLEOTIDE SEQUENCE [LARGE SCALE GENOMIC DNA]</scope>
    <source>
        <strain evidence="2">CBS 568.67</strain>
    </source>
</reference>
<sequence>MLPFTKSTTFPSHSQSISSRYIKKHSSTRAMALQVLTPWLQVHTRTRLTKVFSCLPSMRFVVVEYANSRPLAARFWTWQSPLGTWTCSTFSTGANIPVFRVLPFHLAIASVNFAMLHHLRHMSWPANVQLAAKYDIRGNVLEQPCPLGDLVCLGQSECFVREHGRWMNRFAYGGQWDSVSHGPSWNQSNHKDIGPGCRKGQLDLVQWLTNRDETIHASFIAGVFHGHLHIVQWLLENLSPVVSTLYPVGITIVLTQAKGDIQQYIEGNVVFDSVTFELNTSCTESSSGRLTLF</sequence>
<dbReference type="OrthoDB" id="70387at2759"/>
<dbReference type="AlphaFoldDB" id="A0A485KJ16"/>
<dbReference type="EMBL" id="CAADRA010005020">
    <property type="protein sequence ID" value="VFT84822.1"/>
    <property type="molecule type" value="Genomic_DNA"/>
</dbReference>
<evidence type="ECO:0000313" key="2">
    <source>
        <dbReference type="EMBL" id="VFT84822.1"/>
    </source>
</evidence>
<dbReference type="Proteomes" id="UP000332933">
    <property type="component" value="Unassembled WGS sequence"/>
</dbReference>
<proteinExistence type="predicted"/>
<evidence type="ECO:0000313" key="1">
    <source>
        <dbReference type="EMBL" id="KAF0701648.1"/>
    </source>
</evidence>
<dbReference type="SUPFAM" id="SSF140860">
    <property type="entry name" value="Pseudo ankyrin repeat-like"/>
    <property type="match status" value="1"/>
</dbReference>
<keyword evidence="3" id="KW-1185">Reference proteome</keyword>
<name>A0A485KJ16_9STRA</name>
<dbReference type="EMBL" id="VJMH01004999">
    <property type="protein sequence ID" value="KAF0701648.1"/>
    <property type="molecule type" value="Genomic_DNA"/>
</dbReference>
<evidence type="ECO:0000313" key="3">
    <source>
        <dbReference type="Proteomes" id="UP000332933"/>
    </source>
</evidence>
<accession>A0A485KJ16</accession>